<feature type="compositionally biased region" description="Basic and acidic residues" evidence="1">
    <location>
        <begin position="81"/>
        <end position="93"/>
    </location>
</feature>
<feature type="compositionally biased region" description="Basic and acidic residues" evidence="1">
    <location>
        <begin position="223"/>
        <end position="257"/>
    </location>
</feature>
<proteinExistence type="predicted"/>
<protein>
    <submittedName>
        <fullName evidence="2">Uncharacterized protein</fullName>
    </submittedName>
</protein>
<gene>
    <name evidence="2" type="ORF">WN48_08923</name>
</gene>
<feature type="region of interest" description="Disordered" evidence="1">
    <location>
        <begin position="53"/>
        <end position="115"/>
    </location>
</feature>
<keyword evidence="3" id="KW-1185">Reference proteome</keyword>
<dbReference type="PANTHER" id="PTHR21415">
    <property type="entry name" value="U7 SNRNA-ASSOCIATED SM-LIKE PROTEIN LSM11"/>
    <property type="match status" value="1"/>
</dbReference>
<dbReference type="InterPro" id="IPR039267">
    <property type="entry name" value="Lsm11"/>
</dbReference>
<dbReference type="AlphaFoldDB" id="A0A310SGT6"/>
<dbReference type="PANTHER" id="PTHR21415:SF1">
    <property type="entry name" value="U7 SNRNA-ASSOCIATED SM-LIKE PROTEIN LSM11"/>
    <property type="match status" value="1"/>
</dbReference>
<dbReference type="GO" id="GO:0006398">
    <property type="term" value="P:mRNA 3'-end processing by stem-loop binding and cleavage"/>
    <property type="evidence" value="ECO:0007669"/>
    <property type="project" value="TreeGrafter"/>
</dbReference>
<evidence type="ECO:0000313" key="3">
    <source>
        <dbReference type="Proteomes" id="UP000250275"/>
    </source>
</evidence>
<dbReference type="GO" id="GO:0005683">
    <property type="term" value="C:U7 snRNP"/>
    <property type="evidence" value="ECO:0007669"/>
    <property type="project" value="TreeGrafter"/>
</dbReference>
<name>A0A310SGT6_9HYME</name>
<sequence length="263" mass="29831">MADDESSSTSEESLDVQSVKFDPMKALYSTKIQLSGRKAPIYDNVSKFEAVLSGLSARPKKKDQTVIGKPGECSRRFLPHQGKDRREGDEKLGRNSTTSERRGKSKTADGFVERSARNDTERALNWVNAREDTAPKVVVKKIEGKKETLERHVPQMLLRGEQVAIIQLRGNEITRAPKTSPEYRFLIGRLKQQYKPNVYQTEEPIVPFARTTVPVIQLHTVAKRSESKPSEEWWEERWGKRGGERGKKRKTETEARGPKVGLG</sequence>
<evidence type="ECO:0000256" key="1">
    <source>
        <dbReference type="SAM" id="MobiDB-lite"/>
    </source>
</evidence>
<organism evidence="2 3">
    <name type="scientific">Eufriesea mexicana</name>
    <dbReference type="NCBI Taxonomy" id="516756"/>
    <lineage>
        <taxon>Eukaryota</taxon>
        <taxon>Metazoa</taxon>
        <taxon>Ecdysozoa</taxon>
        <taxon>Arthropoda</taxon>
        <taxon>Hexapoda</taxon>
        <taxon>Insecta</taxon>
        <taxon>Pterygota</taxon>
        <taxon>Neoptera</taxon>
        <taxon>Endopterygota</taxon>
        <taxon>Hymenoptera</taxon>
        <taxon>Apocrita</taxon>
        <taxon>Aculeata</taxon>
        <taxon>Apoidea</taxon>
        <taxon>Anthophila</taxon>
        <taxon>Apidae</taxon>
        <taxon>Eufriesea</taxon>
    </lineage>
</organism>
<dbReference type="OrthoDB" id="10002367at2759"/>
<dbReference type="EMBL" id="KQ760132">
    <property type="protein sequence ID" value="OAD61830.1"/>
    <property type="molecule type" value="Genomic_DNA"/>
</dbReference>
<accession>A0A310SGT6</accession>
<dbReference type="GO" id="GO:0071209">
    <property type="term" value="F:U7 snRNA binding"/>
    <property type="evidence" value="ECO:0007669"/>
    <property type="project" value="InterPro"/>
</dbReference>
<reference evidence="2 3" key="1">
    <citation type="submission" date="2015-07" db="EMBL/GenBank/DDBJ databases">
        <title>The genome of Eufriesea mexicana.</title>
        <authorList>
            <person name="Pan H."/>
            <person name="Kapheim K."/>
        </authorList>
    </citation>
    <scope>NUCLEOTIDE SEQUENCE [LARGE SCALE GENOMIC DNA]</scope>
    <source>
        <strain evidence="2">0111107269</strain>
        <tissue evidence="2">Whole body</tissue>
    </source>
</reference>
<evidence type="ECO:0000313" key="2">
    <source>
        <dbReference type="EMBL" id="OAD61830.1"/>
    </source>
</evidence>
<dbReference type="Proteomes" id="UP000250275">
    <property type="component" value="Unassembled WGS sequence"/>
</dbReference>
<feature type="region of interest" description="Disordered" evidence="1">
    <location>
        <begin position="223"/>
        <end position="263"/>
    </location>
</feature>